<dbReference type="EMBL" id="REGN01014025">
    <property type="protein sequence ID" value="RMZ93168.1"/>
    <property type="molecule type" value="Genomic_DNA"/>
</dbReference>
<dbReference type="AlphaFoldDB" id="A0A3M7P2A1"/>
<keyword evidence="1" id="KW-0812">Transmembrane</keyword>
<gene>
    <name evidence="2" type="ORF">BpHYR1_034017</name>
</gene>
<keyword evidence="1" id="KW-1133">Transmembrane helix</keyword>
<evidence type="ECO:0000313" key="2">
    <source>
        <dbReference type="EMBL" id="RMZ93168.1"/>
    </source>
</evidence>
<comment type="caution">
    <text evidence="2">The sequence shown here is derived from an EMBL/GenBank/DDBJ whole genome shotgun (WGS) entry which is preliminary data.</text>
</comment>
<keyword evidence="1" id="KW-0472">Membrane</keyword>
<sequence length="62" mass="7533">MSKTYTHQDCEKTTPSVFDTKESENKIRFVLSELVFKILLNMYKTYTMVFNCFWVYWMKMGV</sequence>
<evidence type="ECO:0000313" key="3">
    <source>
        <dbReference type="Proteomes" id="UP000276133"/>
    </source>
</evidence>
<accession>A0A3M7P2A1</accession>
<feature type="transmembrane region" description="Helical" evidence="1">
    <location>
        <begin position="34"/>
        <end position="57"/>
    </location>
</feature>
<evidence type="ECO:0000256" key="1">
    <source>
        <dbReference type="SAM" id="Phobius"/>
    </source>
</evidence>
<dbReference type="Proteomes" id="UP000276133">
    <property type="component" value="Unassembled WGS sequence"/>
</dbReference>
<keyword evidence="3" id="KW-1185">Reference proteome</keyword>
<protein>
    <submittedName>
        <fullName evidence="2">Uncharacterized protein</fullName>
    </submittedName>
</protein>
<organism evidence="2 3">
    <name type="scientific">Brachionus plicatilis</name>
    <name type="common">Marine rotifer</name>
    <name type="synonym">Brachionus muelleri</name>
    <dbReference type="NCBI Taxonomy" id="10195"/>
    <lineage>
        <taxon>Eukaryota</taxon>
        <taxon>Metazoa</taxon>
        <taxon>Spiralia</taxon>
        <taxon>Gnathifera</taxon>
        <taxon>Rotifera</taxon>
        <taxon>Eurotatoria</taxon>
        <taxon>Monogononta</taxon>
        <taxon>Pseudotrocha</taxon>
        <taxon>Ploima</taxon>
        <taxon>Brachionidae</taxon>
        <taxon>Brachionus</taxon>
    </lineage>
</organism>
<reference evidence="2 3" key="1">
    <citation type="journal article" date="2018" name="Sci. Rep.">
        <title>Genomic signatures of local adaptation to the degree of environmental predictability in rotifers.</title>
        <authorList>
            <person name="Franch-Gras L."/>
            <person name="Hahn C."/>
            <person name="Garcia-Roger E.M."/>
            <person name="Carmona M.J."/>
            <person name="Serra M."/>
            <person name="Gomez A."/>
        </authorList>
    </citation>
    <scope>NUCLEOTIDE SEQUENCE [LARGE SCALE GENOMIC DNA]</scope>
    <source>
        <strain evidence="2">HYR1</strain>
    </source>
</reference>
<name>A0A3M7P2A1_BRAPC</name>
<proteinExistence type="predicted"/>